<evidence type="ECO:0000256" key="1">
    <source>
        <dbReference type="ARBA" id="ARBA00001936"/>
    </source>
</evidence>
<dbReference type="InterPro" id="IPR004097">
    <property type="entry name" value="DHHA2"/>
</dbReference>
<dbReference type="InterPro" id="IPR038222">
    <property type="entry name" value="DHHA2_dom_sf"/>
</dbReference>
<dbReference type="Pfam" id="PF01368">
    <property type="entry name" value="DHH"/>
    <property type="match status" value="1"/>
</dbReference>
<dbReference type="SMART" id="SM01131">
    <property type="entry name" value="DHHA2"/>
    <property type="match status" value="1"/>
</dbReference>
<keyword evidence="8" id="KW-1185">Reference proteome</keyword>
<dbReference type="OrthoDB" id="19923at2759"/>
<dbReference type="GO" id="GO:0004309">
    <property type="term" value="F:exopolyphosphatase activity"/>
    <property type="evidence" value="ECO:0007669"/>
    <property type="project" value="UniProtKB-EC"/>
</dbReference>
<comment type="cofactor">
    <cofactor evidence="1">
        <name>Mn(2+)</name>
        <dbReference type="ChEBI" id="CHEBI:29035"/>
    </cofactor>
</comment>
<evidence type="ECO:0000256" key="2">
    <source>
        <dbReference type="ARBA" id="ARBA00010331"/>
    </source>
</evidence>
<evidence type="ECO:0000313" key="7">
    <source>
        <dbReference type="EMBL" id="CAE1323847.1"/>
    </source>
</evidence>
<comment type="similarity">
    <text evidence="2">Belongs to the PPase class C family. Prune subfamily.</text>
</comment>
<keyword evidence="4 7" id="KW-0378">Hydrolase</keyword>
<dbReference type="PANTHER" id="PTHR12112">
    <property type="entry name" value="BNIP - RELATED"/>
    <property type="match status" value="1"/>
</dbReference>
<evidence type="ECO:0000256" key="3">
    <source>
        <dbReference type="ARBA" id="ARBA00022723"/>
    </source>
</evidence>
<dbReference type="SUPFAM" id="SSF64182">
    <property type="entry name" value="DHH phosphoesterases"/>
    <property type="match status" value="1"/>
</dbReference>
<protein>
    <submittedName>
        <fullName evidence="7">PRUNE</fullName>
        <ecNumber evidence="7">3.6.1.11</ecNumber>
    </submittedName>
</protein>
<dbReference type="AlphaFoldDB" id="A0A812ELY5"/>
<evidence type="ECO:0000256" key="5">
    <source>
        <dbReference type="ARBA" id="ARBA00023211"/>
    </source>
</evidence>
<dbReference type="InterPro" id="IPR001667">
    <property type="entry name" value="DDH_dom"/>
</dbReference>
<evidence type="ECO:0000256" key="4">
    <source>
        <dbReference type="ARBA" id="ARBA00022801"/>
    </source>
</evidence>
<keyword evidence="3" id="KW-0479">Metal-binding</keyword>
<dbReference type="Pfam" id="PF02833">
    <property type="entry name" value="DHHA2"/>
    <property type="match status" value="1"/>
</dbReference>
<dbReference type="Gene3D" id="3.10.310.20">
    <property type="entry name" value="DHHA2 domain"/>
    <property type="match status" value="1"/>
</dbReference>
<evidence type="ECO:0000313" key="8">
    <source>
        <dbReference type="Proteomes" id="UP000597762"/>
    </source>
</evidence>
<dbReference type="EC" id="3.6.1.11" evidence="7"/>
<keyword evidence="5" id="KW-0464">Manganese</keyword>
<sequence>MKISKQHRLLLAAPRDHQTTFKRIECCQPRAEVASCRKNSQYFTVDTSHTMDTYLSQTRKSVECISDYETIHAVLGNAAADLDSVISSLVQAFYLYQINSSPKTLIVPVLNIPRSDYYLKTETIHILKQHRITAELLTFRDDLNLLELHNLKKLKLTLVDQNVLPNKDLPLEECVVRVIDHRSRERPESSFCNVTVEPVGSCCTLIADEIFKGSYSNQIDVTVATLLFTTILLDTVNMSKDAGRGTAKDEEMLQRLEVVIPNACREKTFKEIQDVKYDLSNFTTLDILQKDLKVISGNGTSIAMCSITMKIQDFIKREALENSLNKFAELQATKAVVLMGVIVINGKTLRDLGIFSLSKNFQDKIIESLKTCDTPDLNLEVIPHDSKNLVVFSQGNNKANRKMVLPILKSLLTSEDFSRLFKNPESEIEYSHHGNSACGEQGDKDFAAELREKLSQIGTNDSLLHGPENEGIFSPEELRSGIQRMSFTNTLTDAPPNQIANFSAEALRQKLEKIALDENGAVGGLREFAYDSDSDSEASPSTITEPSIEAINKQTSQSSFDTYLEPVMLRRQGNKEVFHTTAGRISISIDSTPGDGVSPLLPDRDSSEDIGILDYNQTHREVGEILARAKSAILRADAELMLSSSSLCAGVDACLQVISLLFGL</sequence>
<reference evidence="7" key="1">
    <citation type="submission" date="2021-01" db="EMBL/GenBank/DDBJ databases">
        <authorList>
            <person name="Li R."/>
            <person name="Bekaert M."/>
        </authorList>
    </citation>
    <scope>NUCLEOTIDE SEQUENCE</scope>
    <source>
        <strain evidence="7">Farmed</strain>
    </source>
</reference>
<dbReference type="GO" id="GO:0005737">
    <property type="term" value="C:cytoplasm"/>
    <property type="evidence" value="ECO:0007669"/>
    <property type="project" value="InterPro"/>
</dbReference>
<accession>A0A812ELY5</accession>
<gene>
    <name evidence="7" type="ORF">SPHA_73670</name>
</gene>
<comment type="caution">
    <text evidence="7">The sequence shown here is derived from an EMBL/GenBank/DDBJ whole genome shotgun (WGS) entry which is preliminary data.</text>
</comment>
<proteinExistence type="inferred from homology"/>
<organism evidence="7 8">
    <name type="scientific">Acanthosepion pharaonis</name>
    <name type="common">Pharaoh cuttlefish</name>
    <name type="synonym">Sepia pharaonis</name>
    <dbReference type="NCBI Taxonomy" id="158019"/>
    <lineage>
        <taxon>Eukaryota</taxon>
        <taxon>Metazoa</taxon>
        <taxon>Spiralia</taxon>
        <taxon>Lophotrochozoa</taxon>
        <taxon>Mollusca</taxon>
        <taxon>Cephalopoda</taxon>
        <taxon>Coleoidea</taxon>
        <taxon>Decapodiformes</taxon>
        <taxon>Sepiida</taxon>
        <taxon>Sepiina</taxon>
        <taxon>Sepiidae</taxon>
        <taxon>Acanthosepion</taxon>
    </lineage>
</organism>
<evidence type="ECO:0000259" key="6">
    <source>
        <dbReference type="SMART" id="SM01131"/>
    </source>
</evidence>
<dbReference type="InterPro" id="IPR038763">
    <property type="entry name" value="DHH_sf"/>
</dbReference>
<feature type="domain" description="DHHA2" evidence="6">
    <location>
        <begin position="269"/>
        <end position="412"/>
    </location>
</feature>
<dbReference type="Gene3D" id="3.90.1640.10">
    <property type="entry name" value="inorganic pyrophosphatase (n-terminal core)"/>
    <property type="match status" value="1"/>
</dbReference>
<dbReference type="Proteomes" id="UP000597762">
    <property type="component" value="Unassembled WGS sequence"/>
</dbReference>
<dbReference type="PANTHER" id="PTHR12112:SF39">
    <property type="entry name" value="EG:152A3.5 PROTEIN (FBGN0003116_PN PROTEIN)"/>
    <property type="match status" value="1"/>
</dbReference>
<name>A0A812ELY5_ACAPH</name>
<dbReference type="EMBL" id="CAHIKZ030005383">
    <property type="protein sequence ID" value="CAE1323847.1"/>
    <property type="molecule type" value="Genomic_DNA"/>
</dbReference>